<dbReference type="SMART" id="SM00261">
    <property type="entry name" value="FU"/>
    <property type="match status" value="1"/>
</dbReference>
<dbReference type="SUPFAM" id="SSF57184">
    <property type="entry name" value="Growth factor receptor domain"/>
    <property type="match status" value="1"/>
</dbReference>
<evidence type="ECO:0000313" key="1">
    <source>
        <dbReference type="EnsemblMetazoa" id="CJA13904.1"/>
    </source>
</evidence>
<keyword evidence="2" id="KW-1185">Reference proteome</keyword>
<sequence>MTRIIWTATSAKCAHRTVILVQKPSCSDETNLVQARCIWRKDLCGDGYYINAIGKCDLCDSACETCTAPGPMSCDTCAKGYGRGSIGYCRPCCAPGAAKNWQCEDCSQPVPSESDNSSSGFESLFWITALLLICFGIWGCYKCTNGERSPSAEYAPLPHYSATEGVVNLGVNSDDEDESDDEVFVHTPATQAV</sequence>
<accession>A0A8R1DW55</accession>
<dbReference type="Proteomes" id="UP000005237">
    <property type="component" value="Unassembled WGS sequence"/>
</dbReference>
<organism evidence="1 2">
    <name type="scientific">Caenorhabditis japonica</name>
    <dbReference type="NCBI Taxonomy" id="281687"/>
    <lineage>
        <taxon>Eukaryota</taxon>
        <taxon>Metazoa</taxon>
        <taxon>Ecdysozoa</taxon>
        <taxon>Nematoda</taxon>
        <taxon>Chromadorea</taxon>
        <taxon>Rhabditida</taxon>
        <taxon>Rhabditina</taxon>
        <taxon>Rhabditomorpha</taxon>
        <taxon>Rhabditoidea</taxon>
        <taxon>Rhabditidae</taxon>
        <taxon>Peloderinae</taxon>
        <taxon>Caenorhabditis</taxon>
    </lineage>
</organism>
<proteinExistence type="predicted"/>
<dbReference type="AlphaFoldDB" id="A0A8R1DW55"/>
<evidence type="ECO:0000313" key="2">
    <source>
        <dbReference type="Proteomes" id="UP000005237"/>
    </source>
</evidence>
<dbReference type="EnsemblMetazoa" id="CJA13904.1">
    <property type="protein sequence ID" value="CJA13904.1"/>
    <property type="gene ID" value="WBGene00133108"/>
</dbReference>
<protein>
    <submittedName>
        <fullName evidence="1">Uncharacterized protein</fullName>
    </submittedName>
</protein>
<reference evidence="2" key="1">
    <citation type="submission" date="2010-08" db="EMBL/GenBank/DDBJ databases">
        <authorList>
            <consortium name="Caenorhabditis japonica Sequencing Consortium"/>
            <person name="Wilson R.K."/>
        </authorList>
    </citation>
    <scope>NUCLEOTIDE SEQUENCE [LARGE SCALE GENOMIC DNA]</scope>
    <source>
        <strain evidence="2">DF5081</strain>
    </source>
</reference>
<name>A0A8R1DW55_CAEJA</name>
<dbReference type="InterPro" id="IPR009030">
    <property type="entry name" value="Growth_fac_rcpt_cys_sf"/>
</dbReference>
<dbReference type="CDD" id="cd00064">
    <property type="entry name" value="FU"/>
    <property type="match status" value="1"/>
</dbReference>
<dbReference type="InterPro" id="IPR006212">
    <property type="entry name" value="Furin_repeat"/>
</dbReference>
<reference evidence="1" key="2">
    <citation type="submission" date="2022-06" db="UniProtKB">
        <authorList>
            <consortium name="EnsemblMetazoa"/>
        </authorList>
    </citation>
    <scope>IDENTIFICATION</scope>
    <source>
        <strain evidence="1">DF5081</strain>
    </source>
</reference>